<sequence>MTQQQNPARQLIGESWIRKVLVVNGVSSGGTALLLLLFPGFVGKLSGLDNQAALMGAGAYLLLVVAFTFITASRKVVSPKAVLTLSVIDFLWVAKSLVLLGVSSSFLTAIGTAAVIFVGIVVGVFAVLEAVYYKHNRDYGKVGTQHI</sequence>
<dbReference type="RefSeq" id="WP_144992536.1">
    <property type="nucleotide sequence ID" value="NZ_VNJK01000002.1"/>
</dbReference>
<keyword evidence="1" id="KW-0812">Transmembrane</keyword>
<dbReference type="OrthoDB" id="2665878at2"/>
<feature type="transmembrane region" description="Helical" evidence="1">
    <location>
        <begin position="53"/>
        <end position="70"/>
    </location>
</feature>
<evidence type="ECO:0000313" key="2">
    <source>
        <dbReference type="EMBL" id="TVX89750.1"/>
    </source>
</evidence>
<evidence type="ECO:0000313" key="3">
    <source>
        <dbReference type="Proteomes" id="UP000318102"/>
    </source>
</evidence>
<dbReference type="AlphaFoldDB" id="A0A559IQ81"/>
<keyword evidence="3" id="KW-1185">Reference proteome</keyword>
<comment type="caution">
    <text evidence="2">The sequence shown here is derived from an EMBL/GenBank/DDBJ whole genome shotgun (WGS) entry which is preliminary data.</text>
</comment>
<evidence type="ECO:0000256" key="1">
    <source>
        <dbReference type="SAM" id="Phobius"/>
    </source>
</evidence>
<protein>
    <submittedName>
        <fullName evidence="2">Uncharacterized protein</fullName>
    </submittedName>
</protein>
<feature type="transmembrane region" description="Helical" evidence="1">
    <location>
        <begin position="82"/>
        <end position="100"/>
    </location>
</feature>
<feature type="transmembrane region" description="Helical" evidence="1">
    <location>
        <begin position="106"/>
        <end position="128"/>
    </location>
</feature>
<reference evidence="2 3" key="1">
    <citation type="submission" date="2019-07" db="EMBL/GenBank/DDBJ databases">
        <authorList>
            <person name="Kim J."/>
        </authorList>
    </citation>
    <scope>NUCLEOTIDE SEQUENCE [LARGE SCALE GENOMIC DNA]</scope>
    <source>
        <strain evidence="2 3">N4</strain>
    </source>
</reference>
<organism evidence="2 3">
    <name type="scientific">Paenibacillus agilis</name>
    <dbReference type="NCBI Taxonomy" id="3020863"/>
    <lineage>
        <taxon>Bacteria</taxon>
        <taxon>Bacillati</taxon>
        <taxon>Bacillota</taxon>
        <taxon>Bacilli</taxon>
        <taxon>Bacillales</taxon>
        <taxon>Paenibacillaceae</taxon>
        <taxon>Paenibacillus</taxon>
    </lineage>
</organism>
<dbReference type="Proteomes" id="UP000318102">
    <property type="component" value="Unassembled WGS sequence"/>
</dbReference>
<keyword evidence="1" id="KW-0472">Membrane</keyword>
<keyword evidence="1" id="KW-1133">Transmembrane helix</keyword>
<accession>A0A559IQ81</accession>
<name>A0A559IQ81_9BACL</name>
<feature type="transmembrane region" description="Helical" evidence="1">
    <location>
        <begin position="21"/>
        <end position="41"/>
    </location>
</feature>
<gene>
    <name evidence="2" type="ORF">FPZ44_18530</name>
</gene>
<proteinExistence type="predicted"/>
<dbReference type="EMBL" id="VNJK01000002">
    <property type="protein sequence ID" value="TVX89750.1"/>
    <property type="molecule type" value="Genomic_DNA"/>
</dbReference>